<sequence length="83" mass="10378">MKKININQYTFYYENTMIYFYDQRYNNILFMNRLNDDNESINEYDGPQLIIQFTDESVFFKPIWNVNIEQINEYKYIITKKFN</sequence>
<evidence type="ECO:0000313" key="1">
    <source>
        <dbReference type="EMBL" id="UQS84815.1"/>
    </source>
</evidence>
<accession>A0ABY4PG97</accession>
<keyword evidence="2" id="KW-1185">Reference proteome</keyword>
<organism evidence="1 2">
    <name type="scientific">Apilactobacillus apisilvae</name>
    <dbReference type="NCBI Taxonomy" id="2923364"/>
    <lineage>
        <taxon>Bacteria</taxon>
        <taxon>Bacillati</taxon>
        <taxon>Bacillota</taxon>
        <taxon>Bacilli</taxon>
        <taxon>Lactobacillales</taxon>
        <taxon>Lactobacillaceae</taxon>
        <taxon>Apilactobacillus</taxon>
    </lineage>
</organism>
<dbReference type="RefSeq" id="WP_249510798.1">
    <property type="nucleotide sequence ID" value="NZ_CP093362.1"/>
</dbReference>
<dbReference type="Proteomes" id="UP000831859">
    <property type="component" value="Chromosome"/>
</dbReference>
<reference evidence="1 2" key="1">
    <citation type="journal article" date="2022" name="Int. J. Syst. Evol. Microbiol.">
        <title>Apilactobacillus apisilvae sp. nov., Nicolia spurrieriana gen. nov. sp. nov., Bombilactobacillus folatiphilus sp. nov. and Bombilactobacillus thymidiniphilus sp. nov., four new lactic acid bacterial isolates from stingless bees Tetragonula carbonaria and Austroplebeia australis.</title>
        <authorList>
            <person name="Oliphant S.A."/>
            <person name="Watson-Haigh N.S."/>
            <person name="Sumby K.M."/>
            <person name="Gardner J."/>
            <person name="Groom S."/>
            <person name="Jiranek V."/>
        </authorList>
    </citation>
    <scope>NUCLEOTIDE SEQUENCE [LARGE SCALE GENOMIC DNA]</scope>
    <source>
        <strain evidence="1 2">SG5_A10</strain>
    </source>
</reference>
<gene>
    <name evidence="1" type="ORF">MOO46_06100</name>
</gene>
<protein>
    <submittedName>
        <fullName evidence="1">Uncharacterized protein</fullName>
    </submittedName>
</protein>
<proteinExistence type="predicted"/>
<dbReference type="EMBL" id="CP093362">
    <property type="protein sequence ID" value="UQS84815.1"/>
    <property type="molecule type" value="Genomic_DNA"/>
</dbReference>
<name>A0ABY4PG97_9LACO</name>
<evidence type="ECO:0000313" key="2">
    <source>
        <dbReference type="Proteomes" id="UP000831859"/>
    </source>
</evidence>